<feature type="domain" description="Thioredoxin-like fold" evidence="2">
    <location>
        <begin position="28"/>
        <end position="211"/>
    </location>
</feature>
<evidence type="ECO:0000313" key="3">
    <source>
        <dbReference type="EMBL" id="CAI2380681.1"/>
    </source>
</evidence>
<proteinExistence type="predicted"/>
<evidence type="ECO:0000259" key="2">
    <source>
        <dbReference type="Pfam" id="PF13462"/>
    </source>
</evidence>
<dbReference type="Gene3D" id="3.40.30.10">
    <property type="entry name" value="Glutaredoxin"/>
    <property type="match status" value="1"/>
</dbReference>
<dbReference type="AlphaFoldDB" id="A0AAD1XWM3"/>
<evidence type="ECO:0000313" key="4">
    <source>
        <dbReference type="Proteomes" id="UP001295684"/>
    </source>
</evidence>
<organism evidence="3 4">
    <name type="scientific">Euplotes crassus</name>
    <dbReference type="NCBI Taxonomy" id="5936"/>
    <lineage>
        <taxon>Eukaryota</taxon>
        <taxon>Sar</taxon>
        <taxon>Alveolata</taxon>
        <taxon>Ciliophora</taxon>
        <taxon>Intramacronucleata</taxon>
        <taxon>Spirotrichea</taxon>
        <taxon>Hypotrichia</taxon>
        <taxon>Euplotida</taxon>
        <taxon>Euplotidae</taxon>
        <taxon>Moneuplotes</taxon>
    </lineage>
</organism>
<sequence length="217" mass="24636">MKLVLLLVAILAFSFALDVPKRPDGYSYGTPEDPTATLDVFVDILCSACKAFEPQFVDFLANYTIHDRPVTDFLDIKFHIFPLPYHHNAFFISRLAPFIQDTKPDQLSVVEFIHWGLSVQDRYLSSGSLDKAEPEVLKNMCTDFTEEIAKGIHSFEDCMAAMHNRNYELDARASWKYAAYMGVNGTPTLLLNGVPVDPPFDAEEWPKFLEKYLPSES</sequence>
<name>A0AAD1XWM3_EUPCR</name>
<dbReference type="SUPFAM" id="SSF52833">
    <property type="entry name" value="Thioredoxin-like"/>
    <property type="match status" value="1"/>
</dbReference>
<reference evidence="3" key="1">
    <citation type="submission" date="2023-07" db="EMBL/GenBank/DDBJ databases">
        <authorList>
            <consortium name="AG Swart"/>
            <person name="Singh M."/>
            <person name="Singh A."/>
            <person name="Seah K."/>
            <person name="Emmerich C."/>
        </authorList>
    </citation>
    <scope>NUCLEOTIDE SEQUENCE</scope>
    <source>
        <strain evidence="3">DP1</strain>
    </source>
</reference>
<keyword evidence="4" id="KW-1185">Reference proteome</keyword>
<protein>
    <recommendedName>
        <fullName evidence="2">Thioredoxin-like fold domain-containing protein</fullName>
    </recommendedName>
</protein>
<comment type="caution">
    <text evidence="3">The sequence shown here is derived from an EMBL/GenBank/DDBJ whole genome shotgun (WGS) entry which is preliminary data.</text>
</comment>
<dbReference type="Proteomes" id="UP001295684">
    <property type="component" value="Unassembled WGS sequence"/>
</dbReference>
<keyword evidence="1" id="KW-0732">Signal</keyword>
<dbReference type="Pfam" id="PF13462">
    <property type="entry name" value="Thioredoxin_4"/>
    <property type="match status" value="1"/>
</dbReference>
<dbReference type="EMBL" id="CAMPGE010022652">
    <property type="protein sequence ID" value="CAI2380681.1"/>
    <property type="molecule type" value="Genomic_DNA"/>
</dbReference>
<dbReference type="InterPro" id="IPR012336">
    <property type="entry name" value="Thioredoxin-like_fold"/>
</dbReference>
<feature type="signal peptide" evidence="1">
    <location>
        <begin position="1"/>
        <end position="16"/>
    </location>
</feature>
<dbReference type="PANTHER" id="PTHR33875:SF2">
    <property type="entry name" value="ACR183CP"/>
    <property type="match status" value="1"/>
</dbReference>
<dbReference type="InterPro" id="IPR036249">
    <property type="entry name" value="Thioredoxin-like_sf"/>
</dbReference>
<dbReference type="PANTHER" id="PTHR33875">
    <property type="entry name" value="OS09G0542200 PROTEIN"/>
    <property type="match status" value="1"/>
</dbReference>
<evidence type="ECO:0000256" key="1">
    <source>
        <dbReference type="SAM" id="SignalP"/>
    </source>
</evidence>
<accession>A0AAD1XWM3</accession>
<gene>
    <name evidence="3" type="ORF">ECRASSUSDP1_LOCUS22120</name>
</gene>
<feature type="chain" id="PRO_5042268564" description="Thioredoxin-like fold domain-containing protein" evidence="1">
    <location>
        <begin position="17"/>
        <end position="217"/>
    </location>
</feature>